<dbReference type="Proteomes" id="UP000886741">
    <property type="component" value="Unassembled WGS sequence"/>
</dbReference>
<dbReference type="Gene3D" id="2.40.50.140">
    <property type="entry name" value="Nucleic acid-binding proteins"/>
    <property type="match status" value="1"/>
</dbReference>
<dbReference type="PANTHER" id="PTHR33507">
    <property type="entry name" value="INNER MEMBRANE PROTEIN YBBJ"/>
    <property type="match status" value="1"/>
</dbReference>
<keyword evidence="2 5" id="KW-0812">Transmembrane</keyword>
<name>A0A9D1FA67_9FIRM</name>
<evidence type="ECO:0000313" key="7">
    <source>
        <dbReference type="EMBL" id="HIS65240.1"/>
    </source>
</evidence>
<proteinExistence type="predicted"/>
<feature type="domain" description="NfeD-like C-terminal" evidence="6">
    <location>
        <begin position="83"/>
        <end position="142"/>
    </location>
</feature>
<keyword evidence="4 5" id="KW-0472">Membrane</keyword>
<feature type="transmembrane region" description="Helical" evidence="5">
    <location>
        <begin position="7"/>
        <end position="31"/>
    </location>
</feature>
<evidence type="ECO:0000313" key="8">
    <source>
        <dbReference type="Proteomes" id="UP000886741"/>
    </source>
</evidence>
<gene>
    <name evidence="7" type="ORF">IAA83_07725</name>
</gene>
<dbReference type="Pfam" id="PF01957">
    <property type="entry name" value="NfeD"/>
    <property type="match status" value="1"/>
</dbReference>
<dbReference type="AlphaFoldDB" id="A0A9D1FA67"/>
<accession>A0A9D1FA67</accession>
<comment type="subcellular location">
    <subcellularLocation>
        <location evidence="1">Membrane</location>
        <topology evidence="1">Multi-pass membrane protein</topology>
    </subcellularLocation>
</comment>
<evidence type="ECO:0000256" key="1">
    <source>
        <dbReference type="ARBA" id="ARBA00004141"/>
    </source>
</evidence>
<evidence type="ECO:0000256" key="4">
    <source>
        <dbReference type="ARBA" id="ARBA00023136"/>
    </source>
</evidence>
<sequence>MTAMVYAWLAVAIIMGIVEGVTYAMVSVWFAGGAAAAMIAALLGLNFKAQLVCFVVVSAILLACLRPLAKKKGIQKPLPTNVHRMIGMVGVVTEDIDNIAATGAVKLSGVEWSARTRDGHKVPVGERVKVVAIDGVKVIVEPVAVLAKV</sequence>
<comment type="caution">
    <text evidence="7">The sequence shown here is derived from an EMBL/GenBank/DDBJ whole genome shotgun (WGS) entry which is preliminary data.</text>
</comment>
<evidence type="ECO:0000256" key="2">
    <source>
        <dbReference type="ARBA" id="ARBA00022692"/>
    </source>
</evidence>
<evidence type="ECO:0000256" key="5">
    <source>
        <dbReference type="SAM" id="Phobius"/>
    </source>
</evidence>
<evidence type="ECO:0000256" key="3">
    <source>
        <dbReference type="ARBA" id="ARBA00022989"/>
    </source>
</evidence>
<dbReference type="InterPro" id="IPR012340">
    <property type="entry name" value="NA-bd_OB-fold"/>
</dbReference>
<dbReference type="EMBL" id="DVJJ01000118">
    <property type="protein sequence ID" value="HIS65240.1"/>
    <property type="molecule type" value="Genomic_DNA"/>
</dbReference>
<dbReference type="InterPro" id="IPR052165">
    <property type="entry name" value="Membrane_assoc_protease"/>
</dbReference>
<feature type="transmembrane region" description="Helical" evidence="5">
    <location>
        <begin position="37"/>
        <end position="65"/>
    </location>
</feature>
<dbReference type="GO" id="GO:0005886">
    <property type="term" value="C:plasma membrane"/>
    <property type="evidence" value="ECO:0007669"/>
    <property type="project" value="TreeGrafter"/>
</dbReference>
<dbReference type="PANTHER" id="PTHR33507:SF3">
    <property type="entry name" value="INNER MEMBRANE PROTEIN YBBJ"/>
    <property type="match status" value="1"/>
</dbReference>
<dbReference type="InterPro" id="IPR002810">
    <property type="entry name" value="NfeD-like_C"/>
</dbReference>
<reference evidence="7" key="2">
    <citation type="journal article" date="2021" name="PeerJ">
        <title>Extensive microbial diversity within the chicken gut microbiome revealed by metagenomics and culture.</title>
        <authorList>
            <person name="Gilroy R."/>
            <person name="Ravi A."/>
            <person name="Getino M."/>
            <person name="Pursley I."/>
            <person name="Horton D.L."/>
            <person name="Alikhan N.F."/>
            <person name="Baker D."/>
            <person name="Gharbi K."/>
            <person name="Hall N."/>
            <person name="Watson M."/>
            <person name="Adriaenssens E.M."/>
            <person name="Foster-Nyarko E."/>
            <person name="Jarju S."/>
            <person name="Secka A."/>
            <person name="Antonio M."/>
            <person name="Oren A."/>
            <person name="Chaudhuri R.R."/>
            <person name="La Ragione R."/>
            <person name="Hildebrand F."/>
            <person name="Pallen M.J."/>
        </authorList>
    </citation>
    <scope>NUCLEOTIDE SEQUENCE</scope>
    <source>
        <strain evidence="7">ChiBcec16-1751</strain>
    </source>
</reference>
<keyword evidence="3 5" id="KW-1133">Transmembrane helix</keyword>
<evidence type="ECO:0000259" key="6">
    <source>
        <dbReference type="Pfam" id="PF01957"/>
    </source>
</evidence>
<dbReference type="SUPFAM" id="SSF141322">
    <property type="entry name" value="NfeD domain-like"/>
    <property type="match status" value="1"/>
</dbReference>
<organism evidence="7 8">
    <name type="scientific">Candidatus Avoscillospira avistercoris</name>
    <dbReference type="NCBI Taxonomy" id="2840707"/>
    <lineage>
        <taxon>Bacteria</taxon>
        <taxon>Bacillati</taxon>
        <taxon>Bacillota</taxon>
        <taxon>Clostridia</taxon>
        <taxon>Eubacteriales</taxon>
        <taxon>Oscillospiraceae</taxon>
        <taxon>Oscillospiraceae incertae sedis</taxon>
        <taxon>Candidatus Avoscillospira</taxon>
    </lineage>
</organism>
<protein>
    <submittedName>
        <fullName evidence="7">NfeD family protein</fullName>
    </submittedName>
</protein>
<reference evidence="7" key="1">
    <citation type="submission" date="2020-10" db="EMBL/GenBank/DDBJ databases">
        <authorList>
            <person name="Gilroy R."/>
        </authorList>
    </citation>
    <scope>NUCLEOTIDE SEQUENCE</scope>
    <source>
        <strain evidence="7">ChiBcec16-1751</strain>
    </source>
</reference>